<evidence type="ECO:0000313" key="3">
    <source>
        <dbReference type="Proteomes" id="UP001365846"/>
    </source>
</evidence>
<dbReference type="Pfam" id="PF12770">
    <property type="entry name" value="CHAT"/>
    <property type="match status" value="1"/>
</dbReference>
<evidence type="ECO:0000313" key="2">
    <source>
        <dbReference type="EMBL" id="MEJ8811903.1"/>
    </source>
</evidence>
<accession>A0ABU8VEB6</accession>
<dbReference type="EMBL" id="JBBKZU010000005">
    <property type="protein sequence ID" value="MEJ8811903.1"/>
    <property type="molecule type" value="Genomic_DNA"/>
</dbReference>
<gene>
    <name evidence="2" type="ORF">WKW77_12560</name>
</gene>
<dbReference type="InterPro" id="IPR024983">
    <property type="entry name" value="CHAT_dom"/>
</dbReference>
<comment type="caution">
    <text evidence="2">The sequence shown here is derived from an EMBL/GenBank/DDBJ whole genome shotgun (WGS) entry which is preliminary data.</text>
</comment>
<reference evidence="2 3" key="1">
    <citation type="submission" date="2024-03" db="EMBL/GenBank/DDBJ databases">
        <title>Novel species of the genus Variovorax.</title>
        <authorList>
            <person name="Liu Q."/>
            <person name="Xin Y.-H."/>
        </authorList>
    </citation>
    <scope>NUCLEOTIDE SEQUENCE [LARGE SCALE GENOMIC DNA]</scope>
    <source>
        <strain evidence="2 3">KACC 18899</strain>
    </source>
</reference>
<dbReference type="InterPro" id="IPR027417">
    <property type="entry name" value="P-loop_NTPase"/>
</dbReference>
<protein>
    <submittedName>
        <fullName evidence="2">CHAT domain-containing protein</fullName>
    </submittedName>
</protein>
<name>A0ABU8VEB6_9BURK</name>
<dbReference type="Proteomes" id="UP001365846">
    <property type="component" value="Unassembled WGS sequence"/>
</dbReference>
<evidence type="ECO:0000259" key="1">
    <source>
        <dbReference type="Pfam" id="PF12770"/>
    </source>
</evidence>
<dbReference type="RefSeq" id="WP_340357182.1">
    <property type="nucleotide sequence ID" value="NZ_JBBKZU010000005.1"/>
</dbReference>
<keyword evidence="3" id="KW-1185">Reference proteome</keyword>
<organism evidence="2 3">
    <name type="scientific">Variovorax ureilyticus</name>
    <dbReference type="NCBI Taxonomy" id="1836198"/>
    <lineage>
        <taxon>Bacteria</taxon>
        <taxon>Pseudomonadati</taxon>
        <taxon>Pseudomonadota</taxon>
        <taxon>Betaproteobacteria</taxon>
        <taxon>Burkholderiales</taxon>
        <taxon>Comamonadaceae</taxon>
        <taxon>Variovorax</taxon>
    </lineage>
</organism>
<sequence>MRTLKISIAAPRKPGEDFPVTLWSCDDDPPEVFVQVRGATSSIPAGLAPDEPVDDPGQPGTALTAARVIELHAAAAKGAGVQKEVGIYLRALLARGKLRTVWDDLREQGACRTLIDIAPDKPVEKASDRVMHALQLLPWERLRTRDQAFMFLEAGSPISRGIGVASLAPPTDWPLRVLVVNCAEPDKKGAAGGGIGADEEVSALERLFGCREFRYNVEFDVLENPGPAEIVAAWKSIQPHILHFIGHGVGGADPDQHALLLYQPGPGAGEYKFVPWRLNDIRAQFKSRDDLVAPRLAFLNACRTSGRDPGAEPAPMSSISDAFLRAGSLATIGMQGDVAGDLAAVFAREFYMGLMGPGDHPIDSAAQAARLAMSGHRPTADVLIDPDWSYPVLSLRALPHQVLPKSPDVLGELLAERFVARVAQRRRVHEAIRCSKAFTAAKPGAAPHMVVIVGDVRSGKSHLSSWSAQACQRAGFTVARVGFGEDEPVDWLDAMRWIRDGKRRTPSELPKRADSGRLPASAFRDFNWGLNHRQRGLTHFEPYTGKDDVQDLGVGLAEQSDIPETFFEDTAAQFRDALVKCATPNGLVLVLDQLEGLEPNTLSKWLPNGLLRPIAMGSVKGVRLILVLSGEQYEACRSELERLTRVPEVVRLEYFARADVHRIARHLCRQWAKQICDEVWYPPMLQTLLDQHRRNDTWNAELLKSVDNLCKQFNP</sequence>
<proteinExistence type="predicted"/>
<dbReference type="SUPFAM" id="SSF52540">
    <property type="entry name" value="P-loop containing nucleoside triphosphate hydrolases"/>
    <property type="match status" value="1"/>
</dbReference>
<feature type="domain" description="CHAT" evidence="1">
    <location>
        <begin position="133"/>
        <end position="377"/>
    </location>
</feature>